<reference evidence="2" key="1">
    <citation type="submission" date="2016-06" db="EMBL/GenBank/DDBJ databases">
        <authorList>
            <person name="Sutton G."/>
            <person name="Brinkac L."/>
            <person name="Sanka R."/>
            <person name="Adams M."/>
            <person name="Lau E."/>
            <person name="Mehaffy C."/>
            <person name="Tameris M."/>
            <person name="Hatherill M."/>
            <person name="Hanekom W."/>
            <person name="Mahomed H."/>
            <person name="Mcshane H."/>
        </authorList>
    </citation>
    <scope>NUCLEOTIDE SEQUENCE [LARGE SCALE GENOMIC DNA]</scope>
    <source>
        <strain evidence="2">852002-10433_SCH5171157</strain>
    </source>
</reference>
<comment type="caution">
    <text evidence="1">The sequence shown here is derived from an EMBL/GenBank/DDBJ whole genome shotgun (WGS) entry which is preliminary data.</text>
</comment>
<dbReference type="EMBL" id="LZSY01000166">
    <property type="protein sequence ID" value="OBB83798.1"/>
    <property type="molecule type" value="Genomic_DNA"/>
</dbReference>
<accession>A0A1A0VKN7</accession>
<evidence type="ECO:0000313" key="2">
    <source>
        <dbReference type="Proteomes" id="UP000094008"/>
    </source>
</evidence>
<dbReference type="OrthoDB" id="3597198at2"/>
<evidence type="ECO:0000313" key="1">
    <source>
        <dbReference type="EMBL" id="OBB83798.1"/>
    </source>
</evidence>
<evidence type="ECO:0008006" key="3">
    <source>
        <dbReference type="Google" id="ProtNLM"/>
    </source>
</evidence>
<gene>
    <name evidence="1" type="ORF">A5779_06790</name>
</gene>
<dbReference type="AlphaFoldDB" id="A0A1A0VKN7"/>
<dbReference type="RefSeq" id="WP_064886610.1">
    <property type="nucleotide sequence ID" value="NZ_LZSY01000166.1"/>
</dbReference>
<sequence>MTAVDQLLALQTAPDRYDIAPADVRQLQIDAVNERFTVRAEQIPLLRNRSQSADIAKVVEVQDLVPLLFAHGAYKSYAQNWLTDGRWDRMAKWVGTVSTCDPAGVDVGGVAGIDDFVTRMESVGCYLTCSSGTTGKPAMIACSESDLDVASRANVTGLTWATGIPADGTRKLFGLGPRTNVERNERTRIALVEAFSTEADTYQLPVDPISVGSIMGMIDLRRRIADGTAGPSEIAAFETTSAGRQSAMDIATAGAVDELIASRERQLLLTGMFASLYQVAQGVRAKGISGNDFRDDTALLVAGGLKGAALPPDYREFIFDTFNIADERVYHFYTMQELNTPFPKCPAGRYHVPPWVLLLPLDEPGENLVDISSGPVQARGAFFDVSLDGRWGGVISGDRIDADFGACECGHQGPTVGPDITRYADLGGDKITCSGTIDAYVRGEA</sequence>
<dbReference type="Proteomes" id="UP000094008">
    <property type="component" value="Unassembled WGS sequence"/>
</dbReference>
<protein>
    <recommendedName>
        <fullName evidence="3">Acyl-protein synthetase LuxE domain-containing protein</fullName>
    </recommendedName>
</protein>
<name>A0A1A0VKN7_MYCPR</name>
<organism evidence="1 2">
    <name type="scientific">Mycolicibacterium peregrinum</name>
    <name type="common">Mycobacterium peregrinum</name>
    <dbReference type="NCBI Taxonomy" id="43304"/>
    <lineage>
        <taxon>Bacteria</taxon>
        <taxon>Bacillati</taxon>
        <taxon>Actinomycetota</taxon>
        <taxon>Actinomycetes</taxon>
        <taxon>Mycobacteriales</taxon>
        <taxon>Mycobacteriaceae</taxon>
        <taxon>Mycolicibacterium</taxon>
    </lineage>
</organism>
<proteinExistence type="predicted"/>